<dbReference type="RefSeq" id="WP_202653350.1">
    <property type="nucleotide sequence ID" value="NZ_JAESWB010000134.1"/>
</dbReference>
<gene>
    <name evidence="1" type="ORF">JK635_07590</name>
</gene>
<dbReference type="EMBL" id="JAESWB010000134">
    <property type="protein sequence ID" value="MBL4952071.1"/>
    <property type="molecule type" value="Genomic_DNA"/>
</dbReference>
<protein>
    <submittedName>
        <fullName evidence="1">Uncharacterized protein</fullName>
    </submittedName>
</protein>
<reference evidence="1 2" key="1">
    <citation type="submission" date="2021-01" db="EMBL/GenBank/DDBJ databases">
        <title>Genome public.</title>
        <authorList>
            <person name="Liu C."/>
            <person name="Sun Q."/>
        </authorList>
    </citation>
    <scope>NUCLEOTIDE SEQUENCE [LARGE SCALE GENOMIC DNA]</scope>
    <source>
        <strain evidence="1 2">YIM B02564</strain>
    </source>
</reference>
<sequence length="47" mass="5440">MEKELTYEDLQKQPEGAIVSMGCPNCEGFEKHKKIDGKWVCQWCGHK</sequence>
<name>A0ABS1TL74_9BACI</name>
<keyword evidence="2" id="KW-1185">Reference proteome</keyword>
<dbReference type="Proteomes" id="UP000623967">
    <property type="component" value="Unassembled WGS sequence"/>
</dbReference>
<comment type="caution">
    <text evidence="1">The sequence shown here is derived from an EMBL/GenBank/DDBJ whole genome shotgun (WGS) entry which is preliminary data.</text>
</comment>
<proteinExistence type="predicted"/>
<accession>A0ABS1TL74</accession>
<evidence type="ECO:0000313" key="2">
    <source>
        <dbReference type="Proteomes" id="UP000623967"/>
    </source>
</evidence>
<evidence type="ECO:0000313" key="1">
    <source>
        <dbReference type="EMBL" id="MBL4952071.1"/>
    </source>
</evidence>
<organism evidence="1 2">
    <name type="scientific">Neobacillus paridis</name>
    <dbReference type="NCBI Taxonomy" id="2803862"/>
    <lineage>
        <taxon>Bacteria</taxon>
        <taxon>Bacillati</taxon>
        <taxon>Bacillota</taxon>
        <taxon>Bacilli</taxon>
        <taxon>Bacillales</taxon>
        <taxon>Bacillaceae</taxon>
        <taxon>Neobacillus</taxon>
    </lineage>
</organism>